<reference evidence="1" key="1">
    <citation type="submission" date="2022-11" db="EMBL/GenBank/DDBJ databases">
        <title>Lysinibacillus irui.</title>
        <authorList>
            <person name="Akintayo S.O."/>
        </authorList>
    </citation>
    <scope>NUCLEOTIDE SEQUENCE</scope>
    <source>
        <strain evidence="1">IRB4-01</strain>
        <plasmid evidence="1">unnamed</plasmid>
    </source>
</reference>
<sequence>MYFDMKITFEQMFTSLYMIDSLIIFKLIEEYTNSKLPDQKKFYNYVNNLEYVSYDDFYWPLDSFLYHTEIGEIVYDGEEFNLTLYSVCAAFLKKTNLEPDLQIELNTLIDEVGEKITNVEDGICFSVHCHFNENKQIFEGFLSFDREGAICWHSICKILLDTHIECQKYL</sequence>
<evidence type="ECO:0000313" key="1">
    <source>
        <dbReference type="EMBL" id="WDV09241.1"/>
    </source>
</evidence>
<dbReference type="RefSeq" id="WP_274797461.1">
    <property type="nucleotide sequence ID" value="NZ_CP113528.1"/>
</dbReference>
<accession>A0AAJ5RNH8</accession>
<dbReference type="AlphaFoldDB" id="A0AAJ5RNH8"/>
<evidence type="ECO:0000313" key="2">
    <source>
        <dbReference type="Proteomes" id="UP001219585"/>
    </source>
</evidence>
<gene>
    <name evidence="1" type="ORF">OU989_23420</name>
</gene>
<geneLocation type="plasmid" evidence="1 2">
    <name>unnamed</name>
</geneLocation>
<dbReference type="Proteomes" id="UP001219585">
    <property type="component" value="Plasmid unnamed"/>
</dbReference>
<dbReference type="KEGG" id="liu:OU989_23420"/>
<protein>
    <submittedName>
        <fullName evidence="1">Uncharacterized protein</fullName>
    </submittedName>
</protein>
<name>A0AAJ5RNH8_9BACI</name>
<organism evidence="1 2">
    <name type="scientific">Lysinibacillus irui</name>
    <dbReference type="NCBI Taxonomy" id="2998077"/>
    <lineage>
        <taxon>Bacteria</taxon>
        <taxon>Bacillati</taxon>
        <taxon>Bacillota</taxon>
        <taxon>Bacilli</taxon>
        <taxon>Bacillales</taxon>
        <taxon>Bacillaceae</taxon>
        <taxon>Lysinibacillus</taxon>
    </lineage>
</organism>
<keyword evidence="1" id="KW-0614">Plasmid</keyword>
<proteinExistence type="predicted"/>
<dbReference type="EMBL" id="CP113528">
    <property type="protein sequence ID" value="WDV09241.1"/>
    <property type="molecule type" value="Genomic_DNA"/>
</dbReference>